<evidence type="ECO:0000256" key="3">
    <source>
        <dbReference type="ARBA" id="ARBA00023004"/>
    </source>
</evidence>
<dbReference type="SFLD" id="SFLDG01108">
    <property type="entry name" value="Uncharacterised_Radical_SAM_Su"/>
    <property type="match status" value="1"/>
</dbReference>
<feature type="domain" description="DUF8061" evidence="6">
    <location>
        <begin position="276"/>
        <end position="352"/>
    </location>
</feature>
<name>A0A1I0BHW9_9EURY</name>
<gene>
    <name evidence="7" type="ORF">SAMN04488587_2170</name>
</gene>
<keyword evidence="1" id="KW-0949">S-adenosyl-L-methionine</keyword>
<dbReference type="PANTHER" id="PTHR43288">
    <property type="entry name" value="BIOTIN SYNTHASE-RELATED PROTEIN, RADICAL SAM SUPERFAMILY"/>
    <property type="match status" value="1"/>
</dbReference>
<proteinExistence type="predicted"/>
<keyword evidence="4" id="KW-0411">Iron-sulfur</keyword>
<dbReference type="CDD" id="cd01335">
    <property type="entry name" value="Radical_SAM"/>
    <property type="match status" value="1"/>
</dbReference>
<protein>
    <submittedName>
        <fullName evidence="7">Uncharacterized protein</fullName>
    </submittedName>
</protein>
<dbReference type="InterPro" id="IPR058374">
    <property type="entry name" value="DUF8061"/>
</dbReference>
<keyword evidence="8" id="KW-1185">Reference proteome</keyword>
<dbReference type="PANTHER" id="PTHR43288:SF1">
    <property type="entry name" value="GLYCYL-RADICAL ENZYME ACTIVATING ENZYME MJ0021-RELATED"/>
    <property type="match status" value="1"/>
</dbReference>
<dbReference type="InterPro" id="IPR058240">
    <property type="entry name" value="rSAM_sf"/>
</dbReference>
<evidence type="ECO:0000259" key="5">
    <source>
        <dbReference type="Pfam" id="PF04055"/>
    </source>
</evidence>
<evidence type="ECO:0000256" key="1">
    <source>
        <dbReference type="ARBA" id="ARBA00022691"/>
    </source>
</evidence>
<dbReference type="Pfam" id="PF26257">
    <property type="entry name" value="DUF8061"/>
    <property type="match status" value="1"/>
</dbReference>
<evidence type="ECO:0000313" key="8">
    <source>
        <dbReference type="Proteomes" id="UP000243338"/>
    </source>
</evidence>
<sequence length="352" mass="39969">MNDNMKGIIHTDKGSFYNYLTEGCKLCQKGAKMVLFITGICGRGCFYCPLSEERKKDVTYANERLVKSDEDVINEVLQMDALGTGITGGEPLIRSDLVLHYIKLLKEQFGKEHHIHLYTSIAPDRNLLKALSEAGLDEIRFHPPQHLWKKLKGSEFERAIKDSTELGMEVGMEIPSIEGVSDVRDVVIDTGCFLNLNELEFADTNAIAMKERNFLLKNDMSNAVEGSEAYAIELADNVPKIHFCSSRYKDAGQLRERLLRIARKTARQIDEITEEGTIVYGSIEGADTDRMIEVLHQFELSDDLFEVKDKTIELPWWLIEDMAEELKDEGFVPSIIERYPFENGLVVEVIPL</sequence>
<dbReference type="GO" id="GO:0003824">
    <property type="term" value="F:catalytic activity"/>
    <property type="evidence" value="ECO:0007669"/>
    <property type="project" value="InterPro"/>
</dbReference>
<feature type="domain" description="Radical SAM core" evidence="5">
    <location>
        <begin position="37"/>
        <end position="141"/>
    </location>
</feature>
<dbReference type="GO" id="GO:0051536">
    <property type="term" value="F:iron-sulfur cluster binding"/>
    <property type="evidence" value="ECO:0007669"/>
    <property type="project" value="UniProtKB-KW"/>
</dbReference>
<dbReference type="AlphaFoldDB" id="A0A1I0BHW9"/>
<dbReference type="STRING" id="1353158.SAMN04488587_2170"/>
<dbReference type="Gene3D" id="3.20.20.70">
    <property type="entry name" value="Aldolase class I"/>
    <property type="match status" value="1"/>
</dbReference>
<dbReference type="SUPFAM" id="SSF102114">
    <property type="entry name" value="Radical SAM enzymes"/>
    <property type="match status" value="1"/>
</dbReference>
<dbReference type="EMBL" id="FOHQ01000007">
    <property type="protein sequence ID" value="SET06188.1"/>
    <property type="molecule type" value="Genomic_DNA"/>
</dbReference>
<dbReference type="InterPro" id="IPR007197">
    <property type="entry name" value="rSAM"/>
</dbReference>
<dbReference type="GO" id="GO:0046872">
    <property type="term" value="F:metal ion binding"/>
    <property type="evidence" value="ECO:0007669"/>
    <property type="project" value="UniProtKB-KW"/>
</dbReference>
<keyword evidence="2" id="KW-0479">Metal-binding</keyword>
<dbReference type="SFLD" id="SFLDS00029">
    <property type="entry name" value="Radical_SAM"/>
    <property type="match status" value="1"/>
</dbReference>
<dbReference type="Proteomes" id="UP000243338">
    <property type="component" value="Unassembled WGS sequence"/>
</dbReference>
<evidence type="ECO:0000259" key="6">
    <source>
        <dbReference type="Pfam" id="PF26257"/>
    </source>
</evidence>
<keyword evidence="3" id="KW-0408">Iron</keyword>
<accession>A0A1I0BHW9</accession>
<dbReference type="Pfam" id="PF04055">
    <property type="entry name" value="Radical_SAM"/>
    <property type="match status" value="1"/>
</dbReference>
<reference evidence="8" key="1">
    <citation type="submission" date="2016-10" db="EMBL/GenBank/DDBJ databases">
        <authorList>
            <person name="Varghese N."/>
            <person name="Submissions S."/>
        </authorList>
    </citation>
    <scope>NUCLEOTIDE SEQUENCE [LARGE SCALE GENOMIC DNA]</scope>
    <source>
        <strain evidence="8">SLH 33</strain>
    </source>
</reference>
<evidence type="ECO:0000313" key="7">
    <source>
        <dbReference type="EMBL" id="SET06188.1"/>
    </source>
</evidence>
<organism evidence="7 8">
    <name type="scientific">Methanococcoides vulcani</name>
    <dbReference type="NCBI Taxonomy" id="1353158"/>
    <lineage>
        <taxon>Archaea</taxon>
        <taxon>Methanobacteriati</taxon>
        <taxon>Methanobacteriota</taxon>
        <taxon>Stenosarchaea group</taxon>
        <taxon>Methanomicrobia</taxon>
        <taxon>Methanosarcinales</taxon>
        <taxon>Methanosarcinaceae</taxon>
        <taxon>Methanococcoides</taxon>
    </lineage>
</organism>
<dbReference type="InterPro" id="IPR040087">
    <property type="entry name" value="MJ0021-like"/>
</dbReference>
<evidence type="ECO:0000256" key="4">
    <source>
        <dbReference type="ARBA" id="ARBA00023014"/>
    </source>
</evidence>
<dbReference type="InterPro" id="IPR013785">
    <property type="entry name" value="Aldolase_TIM"/>
</dbReference>
<evidence type="ECO:0000256" key="2">
    <source>
        <dbReference type="ARBA" id="ARBA00022723"/>
    </source>
</evidence>
<dbReference type="RefSeq" id="WP_244625299.1">
    <property type="nucleotide sequence ID" value="NZ_CAAGSJ010000010.1"/>
</dbReference>